<evidence type="ECO:0000313" key="1">
    <source>
        <dbReference type="EMBL" id="KAK3681140.1"/>
    </source>
</evidence>
<gene>
    <name evidence="1" type="ORF">B0T22DRAFT_445817</name>
</gene>
<dbReference type="EMBL" id="JAULSO010000008">
    <property type="protein sequence ID" value="KAK3681140.1"/>
    <property type="molecule type" value="Genomic_DNA"/>
</dbReference>
<dbReference type="AlphaFoldDB" id="A0AAE0WZ49"/>
<comment type="caution">
    <text evidence="1">The sequence shown here is derived from an EMBL/GenBank/DDBJ whole genome shotgun (WGS) entry which is preliminary data.</text>
</comment>
<reference evidence="1" key="2">
    <citation type="submission" date="2023-06" db="EMBL/GenBank/DDBJ databases">
        <authorList>
            <consortium name="Lawrence Berkeley National Laboratory"/>
            <person name="Haridas S."/>
            <person name="Hensen N."/>
            <person name="Bonometti L."/>
            <person name="Westerberg I."/>
            <person name="Brannstrom I.O."/>
            <person name="Guillou S."/>
            <person name="Cros-Aarteil S."/>
            <person name="Calhoun S."/>
            <person name="Kuo A."/>
            <person name="Mondo S."/>
            <person name="Pangilinan J."/>
            <person name="Riley R."/>
            <person name="Labutti K."/>
            <person name="Andreopoulos B."/>
            <person name="Lipzen A."/>
            <person name="Chen C."/>
            <person name="Yanf M."/>
            <person name="Daum C."/>
            <person name="Ng V."/>
            <person name="Clum A."/>
            <person name="Steindorff A."/>
            <person name="Ohm R."/>
            <person name="Martin F."/>
            <person name="Silar P."/>
            <person name="Natvig D."/>
            <person name="Lalanne C."/>
            <person name="Gautier V."/>
            <person name="Ament-Velasquez S.L."/>
            <person name="Kruys A."/>
            <person name="Hutchinson M.I."/>
            <person name="Powell A.J."/>
            <person name="Barry K."/>
            <person name="Miller A.N."/>
            <person name="Grigoriev I.V."/>
            <person name="Debuchy R."/>
            <person name="Gladieux P."/>
            <person name="Thoren M.H."/>
            <person name="Johannesson H."/>
        </authorList>
    </citation>
    <scope>NUCLEOTIDE SEQUENCE</scope>
    <source>
        <strain evidence="1">CBS 314.62</strain>
    </source>
</reference>
<protein>
    <submittedName>
        <fullName evidence="1">Uncharacterized protein</fullName>
    </submittedName>
</protein>
<reference evidence="1" key="1">
    <citation type="journal article" date="2023" name="Mol. Phylogenet. Evol.">
        <title>Genome-scale phylogeny and comparative genomics of the fungal order Sordariales.</title>
        <authorList>
            <person name="Hensen N."/>
            <person name="Bonometti L."/>
            <person name="Westerberg I."/>
            <person name="Brannstrom I.O."/>
            <person name="Guillou S."/>
            <person name="Cros-Aarteil S."/>
            <person name="Calhoun S."/>
            <person name="Haridas S."/>
            <person name="Kuo A."/>
            <person name="Mondo S."/>
            <person name="Pangilinan J."/>
            <person name="Riley R."/>
            <person name="LaButti K."/>
            <person name="Andreopoulos B."/>
            <person name="Lipzen A."/>
            <person name="Chen C."/>
            <person name="Yan M."/>
            <person name="Daum C."/>
            <person name="Ng V."/>
            <person name="Clum A."/>
            <person name="Steindorff A."/>
            <person name="Ohm R.A."/>
            <person name="Martin F."/>
            <person name="Silar P."/>
            <person name="Natvig D.O."/>
            <person name="Lalanne C."/>
            <person name="Gautier V."/>
            <person name="Ament-Velasquez S.L."/>
            <person name="Kruys A."/>
            <person name="Hutchinson M.I."/>
            <person name="Powell A.J."/>
            <person name="Barry K."/>
            <person name="Miller A.N."/>
            <person name="Grigoriev I.V."/>
            <person name="Debuchy R."/>
            <person name="Gladieux P."/>
            <person name="Hiltunen Thoren M."/>
            <person name="Johannesson H."/>
        </authorList>
    </citation>
    <scope>NUCLEOTIDE SEQUENCE</scope>
    <source>
        <strain evidence="1">CBS 314.62</strain>
    </source>
</reference>
<accession>A0AAE0WZ49</accession>
<evidence type="ECO:0000313" key="2">
    <source>
        <dbReference type="Proteomes" id="UP001270362"/>
    </source>
</evidence>
<keyword evidence="2" id="KW-1185">Reference proteome</keyword>
<organism evidence="1 2">
    <name type="scientific">Podospora appendiculata</name>
    <dbReference type="NCBI Taxonomy" id="314037"/>
    <lineage>
        <taxon>Eukaryota</taxon>
        <taxon>Fungi</taxon>
        <taxon>Dikarya</taxon>
        <taxon>Ascomycota</taxon>
        <taxon>Pezizomycotina</taxon>
        <taxon>Sordariomycetes</taxon>
        <taxon>Sordariomycetidae</taxon>
        <taxon>Sordariales</taxon>
        <taxon>Podosporaceae</taxon>
        <taxon>Podospora</taxon>
    </lineage>
</organism>
<proteinExistence type="predicted"/>
<dbReference type="Proteomes" id="UP001270362">
    <property type="component" value="Unassembled WGS sequence"/>
</dbReference>
<sequence>MNNNWNDFQIFDGTCFLDRTIFNAGASRRHSADVFFTFINNLHESLVDGEPCGIPPARVQDVTNLLDAFFPVVSFAKSNPPSHNPEIIAVIGDLIIVTFGHGQLAINDGPSALGYIFSIAQAPAAGPPFASPWDDYVLPLPAIYSRCLYLAYFGTMIPNPHNPDNPSLLWWDSYQNVPWIAGAMYFTDDANQLRVLFSSTYLAGRENYAQTQAMTRAKQKMMNQWRAADVLNPALQFYDPHRVLPPPVLREAALINTTFDAVRVIFRNAWLQIHPAQDIEAMPLAEIWDRRPFGEQIRNTIRAVVNVRWAPGYNRNNNAIDNAFRPVFDLYFGELTNVMPVAHRNDILDMLDRYHYWVTSNDPALAYGGQNVQGYGRYCETYPIAGLLPGCTPSRQLPVADDNKQPPGPDVSEVRGFAFQARVFSDDANQGASQLGGTDLNPTFTAATLVNWNITLGTQSGVFRGPCRNCKALLS</sequence>
<name>A0AAE0WZ49_9PEZI</name>